<keyword evidence="15" id="KW-1185">Reference proteome</keyword>
<keyword evidence="3 12" id="KW-0813">Transport</keyword>
<dbReference type="EMBL" id="OC857032">
    <property type="protein sequence ID" value="CAD7624633.1"/>
    <property type="molecule type" value="Genomic_DNA"/>
</dbReference>
<dbReference type="InterPro" id="IPR001873">
    <property type="entry name" value="ENaC"/>
</dbReference>
<dbReference type="GO" id="GO:0005886">
    <property type="term" value="C:plasma membrane"/>
    <property type="evidence" value="ECO:0007669"/>
    <property type="project" value="TreeGrafter"/>
</dbReference>
<evidence type="ECO:0000256" key="5">
    <source>
        <dbReference type="ARBA" id="ARBA00022692"/>
    </source>
</evidence>
<dbReference type="OrthoDB" id="6479868at2759"/>
<comment type="similarity">
    <text evidence="2 12">Belongs to the amiloride-sensitive sodium channel (TC 1.A.6) family.</text>
</comment>
<dbReference type="EMBL" id="CAJPIZ010002457">
    <property type="protein sequence ID" value="CAG2105063.1"/>
    <property type="molecule type" value="Genomic_DNA"/>
</dbReference>
<dbReference type="Pfam" id="PF00858">
    <property type="entry name" value="ASC"/>
    <property type="match status" value="2"/>
</dbReference>
<dbReference type="Gene3D" id="1.10.287.770">
    <property type="entry name" value="YojJ-like"/>
    <property type="match status" value="1"/>
</dbReference>
<evidence type="ECO:0000256" key="6">
    <source>
        <dbReference type="ARBA" id="ARBA00022989"/>
    </source>
</evidence>
<evidence type="ECO:0000256" key="1">
    <source>
        <dbReference type="ARBA" id="ARBA00004141"/>
    </source>
</evidence>
<name>A0A7R9KK70_9ACAR</name>
<proteinExistence type="inferred from homology"/>
<organism evidence="14">
    <name type="scientific">Medioppia subpectinata</name>
    <dbReference type="NCBI Taxonomy" id="1979941"/>
    <lineage>
        <taxon>Eukaryota</taxon>
        <taxon>Metazoa</taxon>
        <taxon>Ecdysozoa</taxon>
        <taxon>Arthropoda</taxon>
        <taxon>Chelicerata</taxon>
        <taxon>Arachnida</taxon>
        <taxon>Acari</taxon>
        <taxon>Acariformes</taxon>
        <taxon>Sarcoptiformes</taxon>
        <taxon>Oribatida</taxon>
        <taxon>Brachypylina</taxon>
        <taxon>Oppioidea</taxon>
        <taxon>Oppiidae</taxon>
        <taxon>Medioppia</taxon>
    </lineage>
</organism>
<evidence type="ECO:0000256" key="13">
    <source>
        <dbReference type="SAM" id="Phobius"/>
    </source>
</evidence>
<evidence type="ECO:0000256" key="8">
    <source>
        <dbReference type="ARBA" id="ARBA00023065"/>
    </source>
</evidence>
<feature type="transmembrane region" description="Helical" evidence="13">
    <location>
        <begin position="654"/>
        <end position="681"/>
    </location>
</feature>
<evidence type="ECO:0000313" key="14">
    <source>
        <dbReference type="EMBL" id="CAD7624633.1"/>
    </source>
</evidence>
<dbReference type="GO" id="GO:0015280">
    <property type="term" value="F:ligand-gated sodium channel activity"/>
    <property type="evidence" value="ECO:0007669"/>
    <property type="project" value="TreeGrafter"/>
</dbReference>
<keyword evidence="4 12" id="KW-0894">Sodium channel</keyword>
<keyword evidence="10 12" id="KW-0739">Sodium transport</keyword>
<protein>
    <submittedName>
        <fullName evidence="14">Uncharacterized protein</fullName>
    </submittedName>
</protein>
<comment type="subcellular location">
    <subcellularLocation>
        <location evidence="1">Membrane</location>
        <topology evidence="1">Multi-pass membrane protein</topology>
    </subcellularLocation>
</comment>
<dbReference type="AlphaFoldDB" id="A0A7R9KK70"/>
<evidence type="ECO:0000256" key="3">
    <source>
        <dbReference type="ARBA" id="ARBA00022448"/>
    </source>
</evidence>
<accession>A0A7R9KK70</accession>
<keyword evidence="5 12" id="KW-0812">Transmembrane</keyword>
<evidence type="ECO:0000256" key="2">
    <source>
        <dbReference type="ARBA" id="ARBA00007193"/>
    </source>
</evidence>
<evidence type="ECO:0000256" key="7">
    <source>
        <dbReference type="ARBA" id="ARBA00023053"/>
    </source>
</evidence>
<evidence type="ECO:0000313" key="15">
    <source>
        <dbReference type="Proteomes" id="UP000759131"/>
    </source>
</evidence>
<evidence type="ECO:0000256" key="4">
    <source>
        <dbReference type="ARBA" id="ARBA00022461"/>
    </source>
</evidence>
<gene>
    <name evidence="14" type="ORF">OSB1V03_LOCUS5076</name>
</gene>
<evidence type="ECO:0000256" key="9">
    <source>
        <dbReference type="ARBA" id="ARBA00023136"/>
    </source>
</evidence>
<evidence type="ECO:0000256" key="10">
    <source>
        <dbReference type="ARBA" id="ARBA00023201"/>
    </source>
</evidence>
<reference evidence="14" key="1">
    <citation type="submission" date="2020-11" db="EMBL/GenBank/DDBJ databases">
        <authorList>
            <person name="Tran Van P."/>
        </authorList>
    </citation>
    <scope>NUCLEOTIDE SEQUENCE</scope>
</reference>
<dbReference type="PANTHER" id="PTHR11690:SF248">
    <property type="entry name" value="PICKPOCKET 17, ISOFORM A"/>
    <property type="match status" value="1"/>
</dbReference>
<keyword evidence="11 12" id="KW-0407">Ion channel</keyword>
<keyword evidence="8 12" id="KW-0406">Ion transport</keyword>
<dbReference type="Proteomes" id="UP000759131">
    <property type="component" value="Unassembled WGS sequence"/>
</dbReference>
<dbReference type="PANTHER" id="PTHR11690">
    <property type="entry name" value="AMILORIDE-SENSITIVE SODIUM CHANNEL-RELATED"/>
    <property type="match status" value="1"/>
</dbReference>
<sequence length="684" mass="79628">MPQLKNSDNFVSLQAGKWYEMTYNRWKTILLPPGYDTKCRNYDITSARPGDQLRADCVSQCAHEALARNCDPDKKSHHDHDQAPASLYRSDILWRKDLAIKGGSMADVRVYAKYDPGSVKADEATVYRRECFQRHAVRLNGECELKCSQECQERYYNYNVKTSDKMDAHSPWTKQTRIRMAHNQLPDQITEHIPEVSFVMYIGTVGGLMGMWVANEQLNQTVGQNGQDLAELRAVNAEQHRRIEHLEALIEIHLIDYNEHGENNIDISMVIDLTTQYMSGQTLVNIKVEQIKYNKIPSVTVCYPRLLSMKRLAKTYADTYGQQYKSYLDKMRIIARGFIKEDHRLRDLFDLSIPYHYGIRLFHKNMTLNVIEITDTNPIESIVLPDGRQGFKCFTFFSQMEPKWREYQIELRVMHINIYQHESWFPPSLYDGSAHMYLSIHSPNIIPQQMNSNNFMRLKPGKWYEMTYNRWKTILLPPGYDTKCQEYDITSTQPGDYQLRADCVNQCLYNRLVNTCDNDKQSPLQTLHQHNATRLCLYRSDSLWRRDLVAPGAPLVNDRICGEFDPGIVKAALTNNIYERLVDRMVCYRRHSSRLNNECELKCPQECTNRYYNYNVKASDTIESDSPWTKQTHIRLAHNQMPHQITEHIPEISFVQFIGTFGGLLGMWVGLSAFAVLDFAFGYI</sequence>
<evidence type="ECO:0000256" key="11">
    <source>
        <dbReference type="ARBA" id="ARBA00023303"/>
    </source>
</evidence>
<evidence type="ECO:0000256" key="12">
    <source>
        <dbReference type="RuleBase" id="RU000679"/>
    </source>
</evidence>
<keyword evidence="7" id="KW-0915">Sodium</keyword>
<keyword evidence="6 13" id="KW-1133">Transmembrane helix</keyword>
<keyword evidence="9 13" id="KW-0472">Membrane</keyword>